<reference evidence="2" key="1">
    <citation type="submission" date="2015-06" db="EMBL/GenBank/DDBJ databases">
        <title>Expansion of signal transduction pathways in fungi by whole-genome duplication.</title>
        <authorList>
            <consortium name="DOE Joint Genome Institute"/>
            <person name="Corrochano L.M."/>
            <person name="Kuo A."/>
            <person name="Marcet-Houben M."/>
            <person name="Polaino S."/>
            <person name="Salamov A."/>
            <person name="Villalobos J.M."/>
            <person name="Alvarez M.I."/>
            <person name="Avalos J."/>
            <person name="Benito E.P."/>
            <person name="Benoit I."/>
            <person name="Burger G."/>
            <person name="Camino L.P."/>
            <person name="Canovas D."/>
            <person name="Cerda-Olmedo E."/>
            <person name="Cheng J.-F."/>
            <person name="Dominguez A."/>
            <person name="Elias M."/>
            <person name="Eslava A.P."/>
            <person name="Glaser F."/>
            <person name="Grimwood J."/>
            <person name="Gutierrez G."/>
            <person name="Heitman J."/>
            <person name="Henrissat B."/>
            <person name="Iturriaga E.A."/>
            <person name="Lang B.F."/>
            <person name="Lavin J.L."/>
            <person name="Lee S."/>
            <person name="Li W."/>
            <person name="Lindquist E."/>
            <person name="Lopez-Garcia S."/>
            <person name="Luque E.M."/>
            <person name="Marcos A.T."/>
            <person name="Martin J."/>
            <person name="McCluskey K."/>
            <person name="Medina H.R."/>
            <person name="Miralles-Duran A."/>
            <person name="Miyazaki A."/>
            <person name="Munoz-Torres E."/>
            <person name="Oguiza J.A."/>
            <person name="Ohm R."/>
            <person name="Olmedo M."/>
            <person name="Orejas M."/>
            <person name="Ortiz-Castellanos L."/>
            <person name="Pisabarro A.G."/>
            <person name="Rodriguez-Romero J."/>
            <person name="Ruiz-Herrera J."/>
            <person name="Ruiz-Vazquez R."/>
            <person name="Sanz C."/>
            <person name="Schackwitz W."/>
            <person name="Schmutz J."/>
            <person name="Shahriari M."/>
            <person name="Shelest E."/>
            <person name="Silva-Franco F."/>
            <person name="Soanes D."/>
            <person name="Syed K."/>
            <person name="Tagua V.G."/>
            <person name="Talbot N.J."/>
            <person name="Thon M."/>
            <person name="De vries R.P."/>
            <person name="Wiebenga A."/>
            <person name="Yadav J.S."/>
            <person name="Braun E.L."/>
            <person name="Baker S."/>
            <person name="Garre V."/>
            <person name="Horwitz B."/>
            <person name="Torres-Martinez S."/>
            <person name="Idnurm A."/>
            <person name="Herrera-Estrella A."/>
            <person name="Gabaldon T."/>
            <person name="Grigoriev I.V."/>
        </authorList>
    </citation>
    <scope>NUCLEOTIDE SEQUENCE [LARGE SCALE GENOMIC DNA]</scope>
    <source>
        <strain evidence="2">NRRL 1555(-)</strain>
    </source>
</reference>
<keyword evidence="2" id="KW-1185">Reference proteome</keyword>
<proteinExistence type="predicted"/>
<dbReference type="GeneID" id="28997844"/>
<accession>A0A167KQX2</accession>
<organism evidence="1 2">
    <name type="scientific">Phycomyces blakesleeanus (strain ATCC 8743b / DSM 1359 / FGSC 10004 / NBRC 33097 / NRRL 1555)</name>
    <dbReference type="NCBI Taxonomy" id="763407"/>
    <lineage>
        <taxon>Eukaryota</taxon>
        <taxon>Fungi</taxon>
        <taxon>Fungi incertae sedis</taxon>
        <taxon>Mucoromycota</taxon>
        <taxon>Mucoromycotina</taxon>
        <taxon>Mucoromycetes</taxon>
        <taxon>Mucorales</taxon>
        <taxon>Phycomycetaceae</taxon>
        <taxon>Phycomyces</taxon>
    </lineage>
</organism>
<dbReference type="InParanoid" id="A0A167KQX2"/>
<sequence length="103" mass="12357">MNEAYILYIYQIKNVNQRQTKNEYLVYLTIFQAWFERLIDCAYQVNELEINQKCNEKLEMVTTGCGTMVPNTRDLEVYYWNNQKTVGKPALDIPKYILYKLQN</sequence>
<name>A0A167KQX2_PHYB8</name>
<evidence type="ECO:0000313" key="2">
    <source>
        <dbReference type="Proteomes" id="UP000077315"/>
    </source>
</evidence>
<evidence type="ECO:0000313" key="1">
    <source>
        <dbReference type="EMBL" id="OAD68667.1"/>
    </source>
</evidence>
<dbReference type="VEuPathDB" id="FungiDB:PHYBLDRAFT_173087"/>
<dbReference type="EMBL" id="KV440994">
    <property type="protein sequence ID" value="OAD68667.1"/>
    <property type="molecule type" value="Genomic_DNA"/>
</dbReference>
<dbReference type="Proteomes" id="UP000077315">
    <property type="component" value="Unassembled WGS sequence"/>
</dbReference>
<dbReference type="AlphaFoldDB" id="A0A167KQX2"/>
<gene>
    <name evidence="1" type="ORF">PHYBLDRAFT_173087</name>
</gene>
<dbReference type="RefSeq" id="XP_018286707.1">
    <property type="nucleotide sequence ID" value="XM_018436938.1"/>
</dbReference>
<protein>
    <submittedName>
        <fullName evidence="1">Uncharacterized protein</fullName>
    </submittedName>
</protein>